<dbReference type="SUPFAM" id="SSF53448">
    <property type="entry name" value="Nucleotide-diphospho-sugar transferases"/>
    <property type="match status" value="1"/>
</dbReference>
<dbReference type="InterPro" id="IPR001173">
    <property type="entry name" value="Glyco_trans_2-like"/>
</dbReference>
<proteinExistence type="inferred from homology"/>
<keyword evidence="4 6" id="KW-0808">Transferase</keyword>
<dbReference type="Pfam" id="PF00535">
    <property type="entry name" value="Glycos_transf_2"/>
    <property type="match status" value="1"/>
</dbReference>
<dbReference type="EMBL" id="DSXR01000127">
    <property type="protein sequence ID" value="HGS88433.1"/>
    <property type="molecule type" value="Genomic_DNA"/>
</dbReference>
<feature type="domain" description="Glycosyltransferase 2-like" evidence="5">
    <location>
        <begin position="12"/>
        <end position="179"/>
    </location>
</feature>
<accession>A0A7C4Q5J2</accession>
<evidence type="ECO:0000313" key="6">
    <source>
        <dbReference type="EMBL" id="HGS88433.1"/>
    </source>
</evidence>
<comment type="caution">
    <text evidence="6">The sequence shown here is derived from an EMBL/GenBank/DDBJ whole genome shotgun (WGS) entry which is preliminary data.</text>
</comment>
<keyword evidence="3" id="KW-0328">Glycosyltransferase</keyword>
<dbReference type="Gene3D" id="3.90.550.10">
    <property type="entry name" value="Spore Coat Polysaccharide Biosynthesis Protein SpsA, Chain A"/>
    <property type="match status" value="1"/>
</dbReference>
<sequence length="299" mass="34825">MLSDKKKLEVCAVILNWNRPDLTCKCIDSLLIQEQVVVKPVIVDNGSTDQSIRILNEKYGSNVKIIPLPRNYGFATGVNFGIRYALDQKYEYILVINNDAFLETGSLWRMMEVLNDCIGVVAPVIYEYPDTQKIWSTGGYINSLVLEPLDAHHRSEDVYNNQILKRTFLSGCILLFTRSLLLRVGLFDERFFMYYEDLDLCYRILKSDYQMAVCKLARGYHWLSASSGGKDNPFEKYHMGRSSGIYFRKHVRGLRWIPVLIFRIVSWCKMTFKLFFSGKFRSLLNFYRGLYDGWVKDIV</sequence>
<reference evidence="6" key="1">
    <citation type="journal article" date="2020" name="mSystems">
        <title>Genome- and Community-Level Interaction Insights into Carbon Utilization and Element Cycling Functions of Hydrothermarchaeota in Hydrothermal Sediment.</title>
        <authorList>
            <person name="Zhou Z."/>
            <person name="Liu Y."/>
            <person name="Xu W."/>
            <person name="Pan J."/>
            <person name="Luo Z.H."/>
            <person name="Li M."/>
        </authorList>
    </citation>
    <scope>NUCLEOTIDE SEQUENCE [LARGE SCALE GENOMIC DNA]</scope>
    <source>
        <strain evidence="6">SpSt-556</strain>
    </source>
</reference>
<dbReference type="InterPro" id="IPR029044">
    <property type="entry name" value="Nucleotide-diphossugar_trans"/>
</dbReference>
<evidence type="ECO:0000256" key="4">
    <source>
        <dbReference type="ARBA" id="ARBA00022679"/>
    </source>
</evidence>
<evidence type="ECO:0000256" key="3">
    <source>
        <dbReference type="ARBA" id="ARBA00022676"/>
    </source>
</evidence>
<dbReference type="PANTHER" id="PTHR43179">
    <property type="entry name" value="RHAMNOSYLTRANSFERASE WBBL"/>
    <property type="match status" value="1"/>
</dbReference>
<comment type="similarity">
    <text evidence="2">Belongs to the glycosyltransferase 2 family.</text>
</comment>
<comment type="pathway">
    <text evidence="1">Cell wall biogenesis; cell wall polysaccharide biosynthesis.</text>
</comment>
<name>A0A7C4Q5J2_9CHLR</name>
<protein>
    <submittedName>
        <fullName evidence="6">Glycosyltransferase family 2 protein</fullName>
    </submittedName>
</protein>
<dbReference type="CDD" id="cd04186">
    <property type="entry name" value="GT_2_like_c"/>
    <property type="match status" value="1"/>
</dbReference>
<gene>
    <name evidence="6" type="ORF">ENT17_12585</name>
</gene>
<organism evidence="6">
    <name type="scientific">Bellilinea caldifistulae</name>
    <dbReference type="NCBI Taxonomy" id="360411"/>
    <lineage>
        <taxon>Bacteria</taxon>
        <taxon>Bacillati</taxon>
        <taxon>Chloroflexota</taxon>
        <taxon>Anaerolineae</taxon>
        <taxon>Anaerolineales</taxon>
        <taxon>Anaerolineaceae</taxon>
        <taxon>Bellilinea</taxon>
    </lineage>
</organism>
<dbReference type="PANTHER" id="PTHR43179:SF12">
    <property type="entry name" value="GALACTOFURANOSYLTRANSFERASE GLFT2"/>
    <property type="match status" value="1"/>
</dbReference>
<evidence type="ECO:0000259" key="5">
    <source>
        <dbReference type="Pfam" id="PF00535"/>
    </source>
</evidence>
<evidence type="ECO:0000256" key="2">
    <source>
        <dbReference type="ARBA" id="ARBA00006739"/>
    </source>
</evidence>
<evidence type="ECO:0000256" key="1">
    <source>
        <dbReference type="ARBA" id="ARBA00004776"/>
    </source>
</evidence>
<dbReference type="GO" id="GO:0016757">
    <property type="term" value="F:glycosyltransferase activity"/>
    <property type="evidence" value="ECO:0007669"/>
    <property type="project" value="UniProtKB-KW"/>
</dbReference>
<dbReference type="AlphaFoldDB" id="A0A7C4Q5J2"/>